<dbReference type="OrthoDB" id="9813151at2"/>
<dbReference type="InterPro" id="IPR036097">
    <property type="entry name" value="HisK_dim/P_sf"/>
</dbReference>
<keyword evidence="4" id="KW-0597">Phosphoprotein</keyword>
<dbReference type="SUPFAM" id="SSF47384">
    <property type="entry name" value="Homodimeric domain of signal transducing histidine kinase"/>
    <property type="match status" value="1"/>
</dbReference>
<dbReference type="Proteomes" id="UP000269438">
    <property type="component" value="Unassembled WGS sequence"/>
</dbReference>
<dbReference type="GO" id="GO:0000155">
    <property type="term" value="F:phosphorelay sensor kinase activity"/>
    <property type="evidence" value="ECO:0007669"/>
    <property type="project" value="InterPro"/>
</dbReference>
<evidence type="ECO:0000256" key="6">
    <source>
        <dbReference type="ARBA" id="ARBA00022777"/>
    </source>
</evidence>
<comment type="caution">
    <text evidence="10">The sequence shown here is derived from an EMBL/GenBank/DDBJ whole genome shotgun (WGS) entry which is preliminary data.</text>
</comment>
<evidence type="ECO:0000259" key="9">
    <source>
        <dbReference type="PROSITE" id="PS50109"/>
    </source>
</evidence>
<dbReference type="FunFam" id="3.30.565.10:FF:000006">
    <property type="entry name" value="Sensor histidine kinase WalK"/>
    <property type="match status" value="1"/>
</dbReference>
<dbReference type="SMART" id="SM00388">
    <property type="entry name" value="HisKA"/>
    <property type="match status" value="1"/>
</dbReference>
<dbReference type="GO" id="GO:0016036">
    <property type="term" value="P:cellular response to phosphate starvation"/>
    <property type="evidence" value="ECO:0007669"/>
    <property type="project" value="TreeGrafter"/>
</dbReference>
<keyword evidence="5" id="KW-0808">Transferase</keyword>
<accession>A0A3L7AW01</accession>
<protein>
    <recommendedName>
        <fullName evidence="8">Sensor-like histidine kinase SenX3</fullName>
        <ecNumber evidence="3">2.7.13.3</ecNumber>
    </recommendedName>
</protein>
<evidence type="ECO:0000313" key="10">
    <source>
        <dbReference type="EMBL" id="RLP83698.1"/>
    </source>
</evidence>
<dbReference type="Pfam" id="PF02518">
    <property type="entry name" value="HATPase_c"/>
    <property type="match status" value="1"/>
</dbReference>
<comment type="catalytic activity">
    <reaction evidence="1">
        <text>ATP + protein L-histidine = ADP + protein N-phospho-L-histidine.</text>
        <dbReference type="EC" id="2.7.13.3"/>
    </reaction>
</comment>
<evidence type="ECO:0000256" key="2">
    <source>
        <dbReference type="ARBA" id="ARBA00004236"/>
    </source>
</evidence>
<sequence length="388" mass="41546">MHSTLLVTSTLVLGLVLGAGFTLLFFVAAQRGRRVAAVAAPRVPEGVSQVLDAIESAGVVVDPSGNVVKASSAAFTLGLVRDGHVTHEELDALANVVRDTGLPTTREFALRPDQFGELDRQVLARGARLGTRYVLILVEDQTERLRLDEVRRDFIANISHELKTPIGAISLLADALDPAADDPERVRSFATRLEVEAERLTKITADIINLSRLQSAEAIGKPALVDMADVVKAAVEQNKVIAESHGVEVISRTVSDAVVIGDRALLVVAVHNLVNNAIAYSPDATRVGVGLAVRDGIVEVSVTDQGPGIAEEERERVFERFFRVDQARSRTTGGSGLGLSIVKHTAQNHGGEARVWSRVGQGSTFTIRLPEASADARAQIETTSLEEK</sequence>
<dbReference type="InterPro" id="IPR005467">
    <property type="entry name" value="His_kinase_dom"/>
</dbReference>
<gene>
    <name evidence="10" type="ORF">D9V34_02460</name>
</gene>
<organism evidence="10 11">
    <name type="scientific">Mycetocola lacteus</name>
    <dbReference type="NCBI Taxonomy" id="76637"/>
    <lineage>
        <taxon>Bacteria</taxon>
        <taxon>Bacillati</taxon>
        <taxon>Actinomycetota</taxon>
        <taxon>Actinomycetes</taxon>
        <taxon>Micrococcales</taxon>
        <taxon>Microbacteriaceae</taxon>
        <taxon>Mycetocola</taxon>
    </lineage>
</organism>
<dbReference type="Gene3D" id="3.30.565.10">
    <property type="entry name" value="Histidine kinase-like ATPase, C-terminal domain"/>
    <property type="match status" value="1"/>
</dbReference>
<dbReference type="PRINTS" id="PR00344">
    <property type="entry name" value="BCTRLSENSOR"/>
</dbReference>
<dbReference type="CDD" id="cd00075">
    <property type="entry name" value="HATPase"/>
    <property type="match status" value="1"/>
</dbReference>
<dbReference type="EMBL" id="RCUY01000002">
    <property type="protein sequence ID" value="RLP83698.1"/>
    <property type="molecule type" value="Genomic_DNA"/>
</dbReference>
<evidence type="ECO:0000256" key="4">
    <source>
        <dbReference type="ARBA" id="ARBA00022553"/>
    </source>
</evidence>
<dbReference type="InterPro" id="IPR050351">
    <property type="entry name" value="BphY/WalK/GraS-like"/>
</dbReference>
<dbReference type="SMART" id="SM00387">
    <property type="entry name" value="HATPase_c"/>
    <property type="match status" value="1"/>
</dbReference>
<reference evidence="10 11" key="1">
    <citation type="submission" date="2018-10" db="EMBL/GenBank/DDBJ databases">
        <authorList>
            <person name="Li J."/>
        </authorList>
    </citation>
    <scope>NUCLEOTIDE SEQUENCE [LARGE SCALE GENOMIC DNA]</scope>
    <source>
        <strain evidence="10 11">JCM 11654</strain>
    </source>
</reference>
<dbReference type="Gene3D" id="1.10.287.130">
    <property type="match status" value="1"/>
</dbReference>
<keyword evidence="6 10" id="KW-0418">Kinase</keyword>
<dbReference type="InterPro" id="IPR036890">
    <property type="entry name" value="HATPase_C_sf"/>
</dbReference>
<evidence type="ECO:0000256" key="3">
    <source>
        <dbReference type="ARBA" id="ARBA00012438"/>
    </source>
</evidence>
<keyword evidence="7" id="KW-0902">Two-component regulatory system</keyword>
<dbReference type="GO" id="GO:0005886">
    <property type="term" value="C:plasma membrane"/>
    <property type="evidence" value="ECO:0007669"/>
    <property type="project" value="UniProtKB-SubCell"/>
</dbReference>
<evidence type="ECO:0000256" key="5">
    <source>
        <dbReference type="ARBA" id="ARBA00022679"/>
    </source>
</evidence>
<feature type="domain" description="Histidine kinase" evidence="9">
    <location>
        <begin position="157"/>
        <end position="373"/>
    </location>
</feature>
<dbReference type="InterPro" id="IPR003661">
    <property type="entry name" value="HisK_dim/P_dom"/>
</dbReference>
<evidence type="ECO:0000256" key="1">
    <source>
        <dbReference type="ARBA" id="ARBA00000085"/>
    </source>
</evidence>
<name>A0A3L7AW01_9MICO</name>
<keyword evidence="11" id="KW-1185">Reference proteome</keyword>
<dbReference type="EC" id="2.7.13.3" evidence="3"/>
<proteinExistence type="predicted"/>
<dbReference type="Pfam" id="PF00512">
    <property type="entry name" value="HisKA"/>
    <property type="match status" value="1"/>
</dbReference>
<dbReference type="PANTHER" id="PTHR45453:SF1">
    <property type="entry name" value="PHOSPHATE REGULON SENSOR PROTEIN PHOR"/>
    <property type="match status" value="1"/>
</dbReference>
<dbReference type="PANTHER" id="PTHR45453">
    <property type="entry name" value="PHOSPHATE REGULON SENSOR PROTEIN PHOR"/>
    <property type="match status" value="1"/>
</dbReference>
<evidence type="ECO:0000256" key="7">
    <source>
        <dbReference type="ARBA" id="ARBA00023012"/>
    </source>
</evidence>
<evidence type="ECO:0000313" key="11">
    <source>
        <dbReference type="Proteomes" id="UP000269438"/>
    </source>
</evidence>
<dbReference type="InterPro" id="IPR004358">
    <property type="entry name" value="Sig_transdc_His_kin-like_C"/>
</dbReference>
<evidence type="ECO:0000256" key="8">
    <source>
        <dbReference type="ARBA" id="ARBA00039401"/>
    </source>
</evidence>
<dbReference type="GO" id="GO:0004721">
    <property type="term" value="F:phosphoprotein phosphatase activity"/>
    <property type="evidence" value="ECO:0007669"/>
    <property type="project" value="TreeGrafter"/>
</dbReference>
<dbReference type="CDD" id="cd00082">
    <property type="entry name" value="HisKA"/>
    <property type="match status" value="1"/>
</dbReference>
<dbReference type="SUPFAM" id="SSF55874">
    <property type="entry name" value="ATPase domain of HSP90 chaperone/DNA topoisomerase II/histidine kinase"/>
    <property type="match status" value="1"/>
</dbReference>
<dbReference type="InterPro" id="IPR003594">
    <property type="entry name" value="HATPase_dom"/>
</dbReference>
<dbReference type="AlphaFoldDB" id="A0A3L7AW01"/>
<comment type="subcellular location">
    <subcellularLocation>
        <location evidence="2">Cell membrane</location>
    </subcellularLocation>
</comment>
<dbReference type="PROSITE" id="PS50109">
    <property type="entry name" value="HIS_KIN"/>
    <property type="match status" value="1"/>
</dbReference>